<name>A0A7X3JYB4_9BACL</name>
<feature type="compositionally biased region" description="Basic and acidic residues" evidence="1">
    <location>
        <begin position="60"/>
        <end position="72"/>
    </location>
</feature>
<proteinExistence type="predicted"/>
<evidence type="ECO:0000313" key="3">
    <source>
        <dbReference type="Proteomes" id="UP000490800"/>
    </source>
</evidence>
<keyword evidence="3" id="KW-1185">Reference proteome</keyword>
<dbReference type="EMBL" id="RHLK01000002">
    <property type="protein sequence ID" value="MVO98896.1"/>
    <property type="molecule type" value="Genomic_DNA"/>
</dbReference>
<dbReference type="AlphaFoldDB" id="A0A7X3JYB4"/>
<reference evidence="2 3" key="1">
    <citation type="journal article" date="2019" name="Microorganisms">
        <title>Paenibacillus lutrae sp. nov., A Chitinolytic Species Isolated from A River Otter in Castril Natural Park, Granada, Spain.</title>
        <authorList>
            <person name="Rodriguez M."/>
            <person name="Reina J.C."/>
            <person name="Bejar V."/>
            <person name="Llamas I."/>
        </authorList>
    </citation>
    <scope>NUCLEOTIDE SEQUENCE [LARGE SCALE GENOMIC DNA]</scope>
    <source>
        <strain evidence="2 3">N10</strain>
    </source>
</reference>
<gene>
    <name evidence="2" type="ORF">EDM21_05075</name>
</gene>
<sequence>MCKNGNCTGSVPGGTARTDGDSGQPSVKDSCAGRASASHSCAKRSCAKQSGAQRLCADSGEQKFPDAQRPEEVDPTTYKLPPDHLQMRYFLRTPYSKYWDFWDHFN</sequence>
<dbReference type="Proteomes" id="UP000490800">
    <property type="component" value="Unassembled WGS sequence"/>
</dbReference>
<comment type="caution">
    <text evidence="2">The sequence shown here is derived from an EMBL/GenBank/DDBJ whole genome shotgun (WGS) entry which is preliminary data.</text>
</comment>
<feature type="region of interest" description="Disordered" evidence="1">
    <location>
        <begin position="57"/>
        <end position="79"/>
    </location>
</feature>
<feature type="region of interest" description="Disordered" evidence="1">
    <location>
        <begin position="1"/>
        <end position="31"/>
    </location>
</feature>
<dbReference type="OrthoDB" id="2652377at2"/>
<evidence type="ECO:0000256" key="1">
    <source>
        <dbReference type="SAM" id="MobiDB-lite"/>
    </source>
</evidence>
<organism evidence="2 3">
    <name type="scientific">Paenibacillus lutrae</name>
    <dbReference type="NCBI Taxonomy" id="2078573"/>
    <lineage>
        <taxon>Bacteria</taxon>
        <taxon>Bacillati</taxon>
        <taxon>Bacillota</taxon>
        <taxon>Bacilli</taxon>
        <taxon>Bacillales</taxon>
        <taxon>Paenibacillaceae</taxon>
        <taxon>Paenibacillus</taxon>
    </lineage>
</organism>
<evidence type="ECO:0000313" key="2">
    <source>
        <dbReference type="EMBL" id="MVO98896.1"/>
    </source>
</evidence>
<accession>A0A7X3JYB4</accession>
<protein>
    <submittedName>
        <fullName evidence="2">Uncharacterized protein</fullName>
    </submittedName>
</protein>
<dbReference type="RefSeq" id="WP_157333442.1">
    <property type="nucleotide sequence ID" value="NZ_RHLK01000002.1"/>
</dbReference>